<organism evidence="2 3">
    <name type="scientific">Noviluteimonas gilva</name>
    <dbReference type="NCBI Taxonomy" id="2682097"/>
    <lineage>
        <taxon>Bacteria</taxon>
        <taxon>Pseudomonadati</taxon>
        <taxon>Pseudomonadota</taxon>
        <taxon>Gammaproteobacteria</taxon>
        <taxon>Lysobacterales</taxon>
        <taxon>Lysobacteraceae</taxon>
        <taxon>Noviluteimonas</taxon>
    </lineage>
</organism>
<dbReference type="EMBL" id="WOXT01000001">
    <property type="protein sequence ID" value="MUV13502.1"/>
    <property type="molecule type" value="Genomic_DNA"/>
</dbReference>
<name>A0A7C9M2N8_9GAMM</name>
<accession>A0A7C9M2N8</accession>
<proteinExistence type="predicted"/>
<feature type="signal peptide" evidence="1">
    <location>
        <begin position="1"/>
        <end position="23"/>
    </location>
</feature>
<comment type="caution">
    <text evidence="2">The sequence shown here is derived from an EMBL/GenBank/DDBJ whole genome shotgun (WGS) entry which is preliminary data.</text>
</comment>
<feature type="chain" id="PRO_5028850825" description="Lipoprotein" evidence="1">
    <location>
        <begin position="24"/>
        <end position="171"/>
    </location>
</feature>
<dbReference type="AlphaFoldDB" id="A0A7C9M2N8"/>
<gene>
    <name evidence="2" type="ORF">GN331_04690</name>
</gene>
<keyword evidence="1" id="KW-0732">Signal</keyword>
<evidence type="ECO:0008006" key="4">
    <source>
        <dbReference type="Google" id="ProtNLM"/>
    </source>
</evidence>
<evidence type="ECO:0000313" key="2">
    <source>
        <dbReference type="EMBL" id="MUV13502.1"/>
    </source>
</evidence>
<dbReference type="Proteomes" id="UP000479692">
    <property type="component" value="Unassembled WGS sequence"/>
</dbReference>
<evidence type="ECO:0000256" key="1">
    <source>
        <dbReference type="SAM" id="SignalP"/>
    </source>
</evidence>
<keyword evidence="3" id="KW-1185">Reference proteome</keyword>
<evidence type="ECO:0000313" key="3">
    <source>
        <dbReference type="Proteomes" id="UP000479692"/>
    </source>
</evidence>
<reference evidence="2 3" key="1">
    <citation type="submission" date="2019-12" db="EMBL/GenBank/DDBJ databases">
        <authorList>
            <person name="Xu J."/>
        </authorList>
    </citation>
    <scope>NUCLEOTIDE SEQUENCE [LARGE SCALE GENOMIC DNA]</scope>
    <source>
        <strain evidence="2 3">HX-5-24</strain>
    </source>
</reference>
<dbReference type="PROSITE" id="PS51257">
    <property type="entry name" value="PROKAR_LIPOPROTEIN"/>
    <property type="match status" value="1"/>
</dbReference>
<protein>
    <recommendedName>
        <fullName evidence="4">Lipoprotein</fullName>
    </recommendedName>
</protein>
<sequence length="171" mass="18585">MRVQGNRWAIVAAMLLMAGCATKPKPAPEPLPTPEMPVAPTTTRGEFTIEADKNETWNAVGQIVVNTPGAEFEGRSQMLDMYTVRYRGVEFLVLTKAMLLSETIRKTTTRVTATTPDGKPIDTNASADLLALLQEKLPAAIIDVQARFAAEAKAKAKSKSKSKAKKKKKKA</sequence>
<dbReference type="RefSeq" id="WP_156640687.1">
    <property type="nucleotide sequence ID" value="NZ_WOXT01000001.1"/>
</dbReference>